<feature type="transmembrane region" description="Helical" evidence="1">
    <location>
        <begin position="41"/>
        <end position="60"/>
    </location>
</feature>
<keyword evidence="1" id="KW-0812">Transmembrane</keyword>
<feature type="transmembrane region" description="Helical" evidence="1">
    <location>
        <begin position="92"/>
        <end position="108"/>
    </location>
</feature>
<protein>
    <submittedName>
        <fullName evidence="2">Uncharacterized protein</fullName>
    </submittedName>
</protein>
<dbReference type="Proteomes" id="UP001467690">
    <property type="component" value="Unassembled WGS sequence"/>
</dbReference>
<evidence type="ECO:0000256" key="1">
    <source>
        <dbReference type="SAM" id="Phobius"/>
    </source>
</evidence>
<gene>
    <name evidence="2" type="ORF">ABS311_13085</name>
</gene>
<evidence type="ECO:0000313" key="3">
    <source>
        <dbReference type="Proteomes" id="UP001467690"/>
    </source>
</evidence>
<keyword evidence="1" id="KW-1133">Transmembrane helix</keyword>
<keyword evidence="1" id="KW-0472">Membrane</keyword>
<accession>A0ABV1RIP4</accession>
<keyword evidence="3" id="KW-1185">Reference proteome</keyword>
<name>A0ABV1RIP4_9ALTE</name>
<proteinExistence type="predicted"/>
<sequence>MKKKLNGYLAAMVIILSGVAVAGYAAYEIEWENFKFSFKSVFLPLLFIFVVSLLAFKAAGIKDVDITRVKADKKIGDAIYHFNQKTRGVQRIIFWGAVLILFLFYLGGKICVHTS</sequence>
<dbReference type="RefSeq" id="WP_143872113.1">
    <property type="nucleotide sequence ID" value="NZ_CP041660.1"/>
</dbReference>
<organism evidence="2 3">
    <name type="scientific">Catenovulum sediminis</name>
    <dbReference type="NCBI Taxonomy" id="1740262"/>
    <lineage>
        <taxon>Bacteria</taxon>
        <taxon>Pseudomonadati</taxon>
        <taxon>Pseudomonadota</taxon>
        <taxon>Gammaproteobacteria</taxon>
        <taxon>Alteromonadales</taxon>
        <taxon>Alteromonadaceae</taxon>
        <taxon>Catenovulum</taxon>
    </lineage>
</organism>
<feature type="transmembrane region" description="Helical" evidence="1">
    <location>
        <begin position="7"/>
        <end position="29"/>
    </location>
</feature>
<reference evidence="2 3" key="1">
    <citation type="submission" date="2024-06" db="EMBL/GenBank/DDBJ databases">
        <authorList>
            <person name="Chen R.Y."/>
        </authorList>
    </citation>
    <scope>NUCLEOTIDE SEQUENCE [LARGE SCALE GENOMIC DNA]</scope>
    <source>
        <strain evidence="2 3">D2</strain>
    </source>
</reference>
<evidence type="ECO:0000313" key="2">
    <source>
        <dbReference type="EMBL" id="MER2492813.1"/>
    </source>
</evidence>
<comment type="caution">
    <text evidence="2">The sequence shown here is derived from an EMBL/GenBank/DDBJ whole genome shotgun (WGS) entry which is preliminary data.</text>
</comment>
<dbReference type="EMBL" id="JBELOE010000236">
    <property type="protein sequence ID" value="MER2492813.1"/>
    <property type="molecule type" value="Genomic_DNA"/>
</dbReference>